<dbReference type="UniPathway" id="UPA00193"/>
<evidence type="ECO:0000259" key="3">
    <source>
        <dbReference type="Pfam" id="PF00464"/>
    </source>
</evidence>
<accession>C4WVD4</accession>
<dbReference type="SUPFAM" id="SSF53383">
    <property type="entry name" value="PLP-dependent transferases"/>
    <property type="match status" value="1"/>
</dbReference>
<feature type="domain" description="Serine hydroxymethyltransferase-like" evidence="3">
    <location>
        <begin position="45"/>
        <end position="160"/>
    </location>
</feature>
<dbReference type="OrthoDB" id="10265628at2759"/>
<dbReference type="GO" id="GO:0005739">
    <property type="term" value="C:mitochondrion"/>
    <property type="evidence" value="ECO:0007669"/>
    <property type="project" value="TreeGrafter"/>
</dbReference>
<keyword evidence="2" id="KW-0663">Pyridoxal phosphate</keyword>
<dbReference type="InterPro" id="IPR049943">
    <property type="entry name" value="Ser_HO-MeTrfase-like"/>
</dbReference>
<organism evidence="4">
    <name type="scientific">Acyrthosiphon pisum</name>
    <name type="common">Pea aphid</name>
    <dbReference type="NCBI Taxonomy" id="7029"/>
    <lineage>
        <taxon>Eukaryota</taxon>
        <taxon>Metazoa</taxon>
        <taxon>Ecdysozoa</taxon>
        <taxon>Arthropoda</taxon>
        <taxon>Hexapoda</taxon>
        <taxon>Insecta</taxon>
        <taxon>Pterygota</taxon>
        <taxon>Neoptera</taxon>
        <taxon>Paraneoptera</taxon>
        <taxon>Hemiptera</taxon>
        <taxon>Sternorrhyncha</taxon>
        <taxon>Aphidomorpha</taxon>
        <taxon>Aphidoidea</taxon>
        <taxon>Aphididae</taxon>
        <taxon>Macrosiphini</taxon>
        <taxon>Acyrthosiphon</taxon>
    </lineage>
</organism>
<dbReference type="Gene3D" id="3.40.640.10">
    <property type="entry name" value="Type I PLP-dependent aspartate aminotransferase-like (Major domain)"/>
    <property type="match status" value="1"/>
</dbReference>
<dbReference type="PANTHER" id="PTHR11680:SF59">
    <property type="entry name" value="SERINE HYDROXYMETHYLTRANSFERASE, CYTOSOLIC"/>
    <property type="match status" value="1"/>
</dbReference>
<dbReference type="InterPro" id="IPR015424">
    <property type="entry name" value="PyrdxlP-dep_Trfase"/>
</dbReference>
<protein>
    <recommendedName>
        <fullName evidence="3">Serine hydroxymethyltransferase-like domain-containing protein</fullName>
    </recommendedName>
</protein>
<reference evidence="4" key="1">
    <citation type="submission" date="2009-06" db="EMBL/GenBank/DDBJ databases">
        <title>A full-length cDNA resource of the pea aphid, Acyrthosiphon pisum.</title>
        <authorList>
            <person name="Shigenobu S."/>
            <person name="Nakabachi A."/>
            <person name="Richards S."/>
        </authorList>
    </citation>
    <scope>NUCLEOTIDE SEQUENCE</scope>
    <source>
        <strain evidence="4">LSR1</strain>
        <tissue evidence="4">Whole body</tissue>
    </source>
</reference>
<dbReference type="InterPro" id="IPR015421">
    <property type="entry name" value="PyrdxlP-dep_Trfase_major"/>
</dbReference>
<evidence type="ECO:0000256" key="1">
    <source>
        <dbReference type="ARBA" id="ARBA00001933"/>
    </source>
</evidence>
<evidence type="ECO:0000256" key="2">
    <source>
        <dbReference type="ARBA" id="ARBA00022898"/>
    </source>
</evidence>
<dbReference type="GO" id="GO:0035999">
    <property type="term" value="P:tetrahydrofolate interconversion"/>
    <property type="evidence" value="ECO:0007669"/>
    <property type="project" value="UniProtKB-UniPathway"/>
</dbReference>
<sequence>MYLRPIIRTLVNAQRLHFNNKFVTMSAMEAKYSTKISDPTLSLPLETADPELYALVSQESQRQKKGLELIASENFTSVSVLQCLGSCLTNKYSEGLPGARYYGGNQVIDQIEVLCQKRCLEAFSLDPNLWGVNVQPYSGSPANVEAYTALIGGGKGRIMGGYFINI</sequence>
<dbReference type="GO" id="GO:0019264">
    <property type="term" value="P:glycine biosynthetic process from serine"/>
    <property type="evidence" value="ECO:0007669"/>
    <property type="project" value="TreeGrafter"/>
</dbReference>
<evidence type="ECO:0000313" key="4">
    <source>
        <dbReference type="EMBL" id="BAH71854.1"/>
    </source>
</evidence>
<dbReference type="GO" id="GO:0005634">
    <property type="term" value="C:nucleus"/>
    <property type="evidence" value="ECO:0007669"/>
    <property type="project" value="TreeGrafter"/>
</dbReference>
<dbReference type="EMBL" id="AK341467">
    <property type="protein sequence ID" value="BAH71854.1"/>
    <property type="molecule type" value="mRNA"/>
</dbReference>
<dbReference type="Pfam" id="PF00464">
    <property type="entry name" value="SHMT"/>
    <property type="match status" value="1"/>
</dbReference>
<dbReference type="GO" id="GO:0004372">
    <property type="term" value="F:glycine hydroxymethyltransferase activity"/>
    <property type="evidence" value="ECO:0007669"/>
    <property type="project" value="TreeGrafter"/>
</dbReference>
<comment type="cofactor">
    <cofactor evidence="1">
        <name>pyridoxal 5'-phosphate</name>
        <dbReference type="ChEBI" id="CHEBI:597326"/>
    </cofactor>
</comment>
<name>C4WVD4_ACYPI</name>
<dbReference type="AlphaFoldDB" id="C4WVD4"/>
<dbReference type="PANTHER" id="PTHR11680">
    <property type="entry name" value="SERINE HYDROXYMETHYLTRANSFERASE"/>
    <property type="match status" value="1"/>
</dbReference>
<proteinExistence type="evidence at transcript level"/>
<dbReference type="GO" id="GO:0030170">
    <property type="term" value="F:pyridoxal phosphate binding"/>
    <property type="evidence" value="ECO:0007669"/>
    <property type="project" value="TreeGrafter"/>
</dbReference>
<dbReference type="InterPro" id="IPR039429">
    <property type="entry name" value="SHMT-like_dom"/>
</dbReference>